<reference evidence="2" key="1">
    <citation type="submission" date="2016-10" db="EMBL/GenBank/DDBJ databases">
        <authorList>
            <person name="Varghese N."/>
            <person name="Submissions S."/>
        </authorList>
    </citation>
    <scope>NUCLEOTIDE SEQUENCE [LARGE SCALE GENOMIC DNA]</scope>
    <source>
        <strain evidence="2">CGMCC 4.3530</strain>
    </source>
</reference>
<protein>
    <submittedName>
        <fullName evidence="1">Uncharacterized protein</fullName>
    </submittedName>
</protein>
<accession>A0A1H3TEF3</accession>
<keyword evidence="2" id="KW-1185">Reference proteome</keyword>
<evidence type="ECO:0000313" key="2">
    <source>
        <dbReference type="Proteomes" id="UP000199529"/>
    </source>
</evidence>
<proteinExistence type="predicted"/>
<dbReference type="Proteomes" id="UP000199529">
    <property type="component" value="Unassembled WGS sequence"/>
</dbReference>
<dbReference type="EMBL" id="FNOK01000080">
    <property type="protein sequence ID" value="SDZ48258.1"/>
    <property type="molecule type" value="Genomic_DNA"/>
</dbReference>
<dbReference type="AlphaFoldDB" id="A0A1H3TEF3"/>
<name>A0A1H3TEF3_9PSEU</name>
<dbReference type="STRING" id="418495.SAMN05216215_10805"/>
<evidence type="ECO:0000313" key="1">
    <source>
        <dbReference type="EMBL" id="SDZ48258.1"/>
    </source>
</evidence>
<sequence length="185" mass="20470">MSLPEQSVLFPAPGASKAQVLAEAYSYQLYKDASLVVARLAPNGNGILLRNGDEIDFQGFAQWLEHRRVGRKQDRWTLLAIPGAPAALLGEVLELVEGPVLATVQHLYKTQDGRLLTGVYETDRDGRVQFRPSNGGWMEFTEENPLGELTGKADLGDALMDSRTRLLPDRPAEVYRYWPTRGSGS</sequence>
<dbReference type="RefSeq" id="WP_093277924.1">
    <property type="nucleotide sequence ID" value="NZ_FNOK01000080.1"/>
</dbReference>
<organism evidence="1 2">
    <name type="scientific">Saccharopolyspora shandongensis</name>
    <dbReference type="NCBI Taxonomy" id="418495"/>
    <lineage>
        <taxon>Bacteria</taxon>
        <taxon>Bacillati</taxon>
        <taxon>Actinomycetota</taxon>
        <taxon>Actinomycetes</taxon>
        <taxon>Pseudonocardiales</taxon>
        <taxon>Pseudonocardiaceae</taxon>
        <taxon>Saccharopolyspora</taxon>
    </lineage>
</organism>
<gene>
    <name evidence="1" type="ORF">SAMN05216215_10805</name>
</gene>
<dbReference type="OrthoDB" id="3630599at2"/>